<evidence type="ECO:0000313" key="2">
    <source>
        <dbReference type="Proteomes" id="UP001372834"/>
    </source>
</evidence>
<dbReference type="Proteomes" id="UP001372834">
    <property type="component" value="Unassembled WGS sequence"/>
</dbReference>
<name>A0AAN8RZF0_POLSC</name>
<protein>
    <submittedName>
        <fullName evidence="1">Uncharacterized protein</fullName>
    </submittedName>
</protein>
<accession>A0AAN8RZF0</accession>
<dbReference type="EMBL" id="JAWJWE010000040">
    <property type="protein sequence ID" value="KAK6619705.1"/>
    <property type="molecule type" value="Genomic_DNA"/>
</dbReference>
<proteinExistence type="predicted"/>
<dbReference type="AlphaFoldDB" id="A0AAN8RZF0"/>
<gene>
    <name evidence="1" type="ORF">RUM43_012462</name>
</gene>
<reference evidence="1 2" key="1">
    <citation type="submission" date="2023-10" db="EMBL/GenBank/DDBJ databases">
        <title>Genomes of two closely related lineages of the louse Polyplax serrata with different host specificities.</title>
        <authorList>
            <person name="Martinu J."/>
            <person name="Tarabai H."/>
            <person name="Stefka J."/>
            <person name="Hypsa V."/>
        </authorList>
    </citation>
    <scope>NUCLEOTIDE SEQUENCE [LARGE SCALE GENOMIC DNA]</scope>
    <source>
        <strain evidence="1">HR10_N</strain>
    </source>
</reference>
<feature type="non-terminal residue" evidence="1">
    <location>
        <position position="1"/>
    </location>
</feature>
<evidence type="ECO:0000313" key="1">
    <source>
        <dbReference type="EMBL" id="KAK6619705.1"/>
    </source>
</evidence>
<comment type="caution">
    <text evidence="1">The sequence shown here is derived from an EMBL/GenBank/DDBJ whole genome shotgun (WGS) entry which is preliminary data.</text>
</comment>
<sequence>TTPFLSSSIPLVIPCNVNIEPVIPPVHSFITEATQKCFDEFLLSKFSPDI</sequence>
<organism evidence="1 2">
    <name type="scientific">Polyplax serrata</name>
    <name type="common">Common mouse louse</name>
    <dbReference type="NCBI Taxonomy" id="468196"/>
    <lineage>
        <taxon>Eukaryota</taxon>
        <taxon>Metazoa</taxon>
        <taxon>Ecdysozoa</taxon>
        <taxon>Arthropoda</taxon>
        <taxon>Hexapoda</taxon>
        <taxon>Insecta</taxon>
        <taxon>Pterygota</taxon>
        <taxon>Neoptera</taxon>
        <taxon>Paraneoptera</taxon>
        <taxon>Psocodea</taxon>
        <taxon>Troctomorpha</taxon>
        <taxon>Phthiraptera</taxon>
        <taxon>Anoplura</taxon>
        <taxon>Polyplacidae</taxon>
        <taxon>Polyplax</taxon>
    </lineage>
</organism>